<dbReference type="EMBL" id="CP045652">
    <property type="protein sequence ID" value="QGA26228.1"/>
    <property type="molecule type" value="Genomic_DNA"/>
</dbReference>
<evidence type="ECO:0000313" key="1">
    <source>
        <dbReference type="EMBL" id="QGA26228.1"/>
    </source>
</evidence>
<accession>A0A5Q0QEP2</accession>
<reference evidence="1 2" key="1">
    <citation type="submission" date="2019-10" db="EMBL/GenBank/DDBJ databases">
        <authorList>
            <person name="Dong K."/>
        </authorList>
    </citation>
    <scope>NUCLEOTIDE SEQUENCE [LARGE SCALE GENOMIC DNA]</scope>
    <source>
        <strain evidence="2">dk4302</strain>
    </source>
</reference>
<name>A0A5Q0QEP2_9SPHI</name>
<proteinExistence type="predicted"/>
<organism evidence="1 2">
    <name type="scientific">Sphingobacterium zhuxiongii</name>
    <dbReference type="NCBI Taxonomy" id="2662364"/>
    <lineage>
        <taxon>Bacteria</taxon>
        <taxon>Pseudomonadati</taxon>
        <taxon>Bacteroidota</taxon>
        <taxon>Sphingobacteriia</taxon>
        <taxon>Sphingobacteriales</taxon>
        <taxon>Sphingobacteriaceae</taxon>
        <taxon>Sphingobacterium</taxon>
    </lineage>
</organism>
<gene>
    <name evidence="1" type="ORF">GFH32_07770</name>
</gene>
<dbReference type="Proteomes" id="UP000326921">
    <property type="component" value="Chromosome"/>
</dbReference>
<dbReference type="KEGG" id="sphe:GFH32_07770"/>
<dbReference type="RefSeq" id="WP_153510869.1">
    <property type="nucleotide sequence ID" value="NZ_CP045652.1"/>
</dbReference>
<protein>
    <submittedName>
        <fullName evidence="1">Uncharacterized protein</fullName>
    </submittedName>
</protein>
<evidence type="ECO:0000313" key="2">
    <source>
        <dbReference type="Proteomes" id="UP000326921"/>
    </source>
</evidence>
<keyword evidence="2" id="KW-1185">Reference proteome</keyword>
<dbReference type="AlphaFoldDB" id="A0A5Q0QEP2"/>
<sequence length="108" mass="12467">MTIDIDSLLDAEIIKTEEDSRTQTLDVTLLLDAEEPSHAQQKKLRFEHVTYYSRSEIPKEGYPVILEISEVVPEIEKSFDNDQSRKRFKIDTTSGIVVLEFEACYLVD</sequence>